<evidence type="ECO:0000313" key="4">
    <source>
        <dbReference type="Proteomes" id="UP000239494"/>
    </source>
</evidence>
<dbReference type="CDD" id="cd00383">
    <property type="entry name" value="trans_reg_C"/>
    <property type="match status" value="1"/>
</dbReference>
<dbReference type="Gene3D" id="1.10.10.10">
    <property type="entry name" value="Winged helix-like DNA-binding domain superfamily/Winged helix DNA-binding domain"/>
    <property type="match status" value="1"/>
</dbReference>
<dbReference type="CDD" id="cd06578">
    <property type="entry name" value="HemD"/>
    <property type="match status" value="1"/>
</dbReference>
<evidence type="ECO:0000256" key="1">
    <source>
        <dbReference type="ARBA" id="ARBA00023125"/>
    </source>
</evidence>
<dbReference type="GO" id="GO:0004852">
    <property type="term" value="F:uroporphyrinogen-III synthase activity"/>
    <property type="evidence" value="ECO:0007669"/>
    <property type="project" value="InterPro"/>
</dbReference>
<dbReference type="InterPro" id="IPR036388">
    <property type="entry name" value="WH-like_DNA-bd_sf"/>
</dbReference>
<keyword evidence="1" id="KW-0238">DNA-binding</keyword>
<evidence type="ECO:0000259" key="2">
    <source>
        <dbReference type="SMART" id="SM00862"/>
    </source>
</evidence>
<dbReference type="GO" id="GO:0006780">
    <property type="term" value="P:uroporphyrinogen III biosynthetic process"/>
    <property type="evidence" value="ECO:0007669"/>
    <property type="project" value="InterPro"/>
</dbReference>
<dbReference type="InterPro" id="IPR001867">
    <property type="entry name" value="OmpR/PhoB-type_DNA-bd"/>
</dbReference>
<dbReference type="InterPro" id="IPR016032">
    <property type="entry name" value="Sig_transdc_resp-reg_C-effctor"/>
</dbReference>
<dbReference type="GO" id="GO:0003677">
    <property type="term" value="F:DNA binding"/>
    <property type="evidence" value="ECO:0007669"/>
    <property type="project" value="UniProtKB-KW"/>
</dbReference>
<dbReference type="NCBIfam" id="NF005568">
    <property type="entry name" value="PRK07239.1"/>
    <property type="match status" value="1"/>
</dbReference>
<dbReference type="InterPro" id="IPR039793">
    <property type="entry name" value="UROS/Hem4"/>
</dbReference>
<comment type="caution">
    <text evidence="3">The sequence shown here is derived from an EMBL/GenBank/DDBJ whole genome shotgun (WGS) entry which is preliminary data.</text>
</comment>
<dbReference type="EMBL" id="PVTF01000001">
    <property type="protein sequence ID" value="PRY46870.1"/>
    <property type="molecule type" value="Genomic_DNA"/>
</dbReference>
<dbReference type="SMART" id="SM00862">
    <property type="entry name" value="Trans_reg_C"/>
    <property type="match status" value="1"/>
</dbReference>
<sequence length="374" mass="39727">MISLDVAPLAGYTVGVTAARRADELSALLERKGATVLQAPAIRIVPLSDDTELLAATRRLVTEPVDVVVATTGIGFRGWVEAAEGWGLGARLLDCLGRTKVLSRGPKAKGAVRAAGLTEAWSPDSESNAELLEYLLRSGVEGRRIAVQLHGEPLPHFVRTLLEAGAEVVEVPVYRWTLPVDPAPLHRLLDAVLARQVDALMFTSAPAAASVLRVARDTDRLSALLAMLRRDVLVVGVGSITAGPLVEMGVPVVQPARSRIGAMARELALVLPERAVRLRIAAREVEVRGQAVVVDGELRPVAPAPMAVLRALVDARGRVVSRKELLAVLPGGGEEHAVETAIGRLRTALGEPRLVCTVVKRGYRMAMEPSGVAV</sequence>
<reference evidence="3 4" key="1">
    <citation type="submission" date="2018-03" db="EMBL/GenBank/DDBJ databases">
        <title>Genomic Encyclopedia of Archaeal and Bacterial Type Strains, Phase II (KMG-II): from individual species to whole genera.</title>
        <authorList>
            <person name="Goeker M."/>
        </authorList>
    </citation>
    <scope>NUCLEOTIDE SEQUENCE [LARGE SCALE GENOMIC DNA]</scope>
    <source>
        <strain evidence="3 4">DSM 44720</strain>
    </source>
</reference>
<dbReference type="SUPFAM" id="SSF46894">
    <property type="entry name" value="C-terminal effector domain of the bipartite response regulators"/>
    <property type="match status" value="1"/>
</dbReference>
<dbReference type="GO" id="GO:0006355">
    <property type="term" value="P:regulation of DNA-templated transcription"/>
    <property type="evidence" value="ECO:0007669"/>
    <property type="project" value="InterPro"/>
</dbReference>
<evidence type="ECO:0000313" key="3">
    <source>
        <dbReference type="EMBL" id="PRY46870.1"/>
    </source>
</evidence>
<dbReference type="GO" id="GO:0000160">
    <property type="term" value="P:phosphorelay signal transduction system"/>
    <property type="evidence" value="ECO:0007669"/>
    <property type="project" value="InterPro"/>
</dbReference>
<dbReference type="InterPro" id="IPR036108">
    <property type="entry name" value="4pyrrol_syn_uPrphyn_synt_sf"/>
</dbReference>
<name>A0A2T0TMC1_9PSEU</name>
<dbReference type="RefSeq" id="WP_106186064.1">
    <property type="nucleotide sequence ID" value="NZ_PVTF01000001.1"/>
</dbReference>
<dbReference type="Proteomes" id="UP000239494">
    <property type="component" value="Unassembled WGS sequence"/>
</dbReference>
<dbReference type="Pfam" id="PF02602">
    <property type="entry name" value="HEM4"/>
    <property type="match status" value="1"/>
</dbReference>
<dbReference type="Gene3D" id="3.40.50.10090">
    <property type="match status" value="2"/>
</dbReference>
<proteinExistence type="predicted"/>
<dbReference type="PANTHER" id="PTHR40082">
    <property type="entry name" value="BLR5956 PROTEIN"/>
    <property type="match status" value="1"/>
</dbReference>
<dbReference type="SUPFAM" id="SSF69618">
    <property type="entry name" value="HemD-like"/>
    <property type="match status" value="1"/>
</dbReference>
<dbReference type="InterPro" id="IPR003754">
    <property type="entry name" value="4pyrrol_synth_uPrphyn_synth"/>
</dbReference>
<protein>
    <submittedName>
        <fullName evidence="3">Uroporphyrinogen-III synthase</fullName>
    </submittedName>
</protein>
<dbReference type="PANTHER" id="PTHR40082:SF1">
    <property type="entry name" value="BLR5956 PROTEIN"/>
    <property type="match status" value="1"/>
</dbReference>
<keyword evidence="4" id="KW-1185">Reference proteome</keyword>
<dbReference type="AlphaFoldDB" id="A0A2T0TMC1"/>
<accession>A0A2T0TMC1</accession>
<dbReference type="OrthoDB" id="213853at2"/>
<gene>
    <name evidence="3" type="ORF">CLV43_1011151</name>
</gene>
<feature type="domain" description="OmpR/PhoB-type" evidence="2">
    <location>
        <begin position="296"/>
        <end position="365"/>
    </location>
</feature>
<organism evidence="3 4">
    <name type="scientific">Umezawaea tangerina</name>
    <dbReference type="NCBI Taxonomy" id="84725"/>
    <lineage>
        <taxon>Bacteria</taxon>
        <taxon>Bacillati</taxon>
        <taxon>Actinomycetota</taxon>
        <taxon>Actinomycetes</taxon>
        <taxon>Pseudonocardiales</taxon>
        <taxon>Pseudonocardiaceae</taxon>
        <taxon>Umezawaea</taxon>
    </lineage>
</organism>
<dbReference type="Pfam" id="PF00486">
    <property type="entry name" value="Trans_reg_C"/>
    <property type="match status" value="1"/>
</dbReference>